<sequence length="1285" mass="145134">MKYLARLLGLAAIAAMIVPAIQIPGFSEEPRDLDLQSASSILLAQDNNVSEHLAEANTLLEQGLEQLEEVEDLRQASRELFNRVFIEETLLFEDDLERRDYYISQAEEIQNQIEQIQTDIAEKLLQALELYRNLHIRTNFPLESHKGEQSIVTVLIELDFEAELFQPQEIRELVLNAIASHRSLNFRSAFPLESRQGEQNIVIKLMMPTMRHPGAIIDEVILQSQEIKDLVQETLKSYQENEFRDMFPVESRQGELQILTVLSPLSRRPFQRRELLQPQERLQFLQQLLESYRSPSFRENFSVESRQGEGEILAKLMFIYLFEMEQPEQAIEAYEQGQGLFIANEIKDRILAAKVLNWAKSIYWFLKEYDKVIEISEEYLKLIEEAEVSIQDGSDPIINEEIFDSNFQELKPQELEEIIRFFNKLEAENIYDIGTAYLALGQPQKAIEFYERSAALSEDCFCYIDRIVSVPLNLGVAYWLSGSYEEAAEIYSELGISVSGYPRVMAGLAYDNLAQYHEAISFYEQNLEAILNKDYASKVEALHILGRIYTSLGNYQQAVNIYQQSIQLIEQHSSNIDLEWQGIIHADLGYVYLNLKEYEKAIRLFEYSLPLIQQAIQEKIISNPYGDYNAFETGKSITESVVLRNWEAILLSNFGAAYAGLTDYSKAIEFLEESLMISYELGDYAGQSKALGNLGNIFTELGDYQQAGVYYQQALTVARELSLQADEGLWLSRLGHLLVTQGQTELGITFYKQSVNVRESIRESIQGLSEELQQSFTDTIADDYRLLADLLLQQNRILEAQRVLDLLKVQELDEYLRDVRGNSNTQTGVDYLRPEATILARYEERQQSAIALGQELETLKDIAEDERSEAQNQRIAQLTDLLDEINSSFREFTLSPEIRTLLEQLSYEATRASIYLDQLDSLRDELQQLNAAIFYPLILEDRLELVITTPDSPPLRRTVPVTKAELNEAILAFRQALTQPSSDIEASAQQLYDWLVRPLEDDLAAAGVETIIYAPDGQLRYIPLAALHDGNQWLTQRYRVNNITAASLTDLTQADAAQPRILAAAYTDETLVHTPEVNGTPYTFTGLPGAGLEVETLSAERTFLNQAFSLSAVRPIMDEYTVLHLATHAAFVPGVPEDSFILFGNGDTPTLRDIEGWTLNGVDLVVLSACETGVGGLGNGEEILGLGYTFQLRGARAVLSSLWQVSDQGTQVLMTAFYDALSQGMTKAEALQQAQVALITGDFSAVGGSRAGIGVVNQQTGEAFAAENLDHPYYWAPFILIGNGL</sequence>
<feature type="repeat" description="TPR" evidence="1">
    <location>
        <begin position="688"/>
        <end position="721"/>
    </location>
</feature>
<dbReference type="InterPro" id="IPR024983">
    <property type="entry name" value="CHAT_dom"/>
</dbReference>
<dbReference type="PROSITE" id="PS50293">
    <property type="entry name" value="TPR_REGION"/>
    <property type="match status" value="1"/>
</dbReference>
<comment type="caution">
    <text evidence="4">The sequence shown here is derived from an EMBL/GenBank/DDBJ whole genome shotgun (WGS) entry which is preliminary data.</text>
</comment>
<dbReference type="SUPFAM" id="SSF48452">
    <property type="entry name" value="TPR-like"/>
    <property type="match status" value="2"/>
</dbReference>
<dbReference type="Gene3D" id="1.25.40.10">
    <property type="entry name" value="Tetratricopeptide repeat domain"/>
    <property type="match status" value="4"/>
</dbReference>
<dbReference type="PANTHER" id="PTHR10098">
    <property type="entry name" value="RAPSYN-RELATED"/>
    <property type="match status" value="1"/>
</dbReference>
<dbReference type="Pfam" id="PF13424">
    <property type="entry name" value="TPR_12"/>
    <property type="match status" value="2"/>
</dbReference>
<name>A0ABW6I9Q9_9CYAN</name>
<protein>
    <submittedName>
        <fullName evidence="4">CHAT domain-containing protein</fullName>
    </submittedName>
</protein>
<dbReference type="EMBL" id="JBHZOL010000005">
    <property type="protein sequence ID" value="MFE4104891.1"/>
    <property type="molecule type" value="Genomic_DNA"/>
</dbReference>
<feature type="coiled-coil region" evidence="2">
    <location>
        <begin position="53"/>
        <end position="80"/>
    </location>
</feature>
<accession>A0ABW6I9Q9</accession>
<reference evidence="4 5" key="1">
    <citation type="submission" date="2024-10" db="EMBL/GenBank/DDBJ databases">
        <authorList>
            <person name="Ratan Roy A."/>
            <person name="Morales Sandoval P.H."/>
            <person name="De Los Santos Villalobos S."/>
            <person name="Chakraborty S."/>
            <person name="Mukherjee J."/>
        </authorList>
    </citation>
    <scope>NUCLEOTIDE SEQUENCE [LARGE SCALE GENOMIC DNA]</scope>
    <source>
        <strain evidence="4 5">S1</strain>
    </source>
</reference>
<feature type="repeat" description="TPR" evidence="1">
    <location>
        <begin position="539"/>
        <end position="572"/>
    </location>
</feature>
<dbReference type="InterPro" id="IPR019734">
    <property type="entry name" value="TPR_rpt"/>
</dbReference>
<keyword evidence="1" id="KW-0802">TPR repeat</keyword>
<keyword evidence="5" id="KW-1185">Reference proteome</keyword>
<dbReference type="Pfam" id="PF13432">
    <property type="entry name" value="TPR_16"/>
    <property type="match status" value="1"/>
</dbReference>
<evidence type="ECO:0000256" key="2">
    <source>
        <dbReference type="SAM" id="Coils"/>
    </source>
</evidence>
<dbReference type="Proteomes" id="UP001600165">
    <property type="component" value="Unassembled WGS sequence"/>
</dbReference>
<evidence type="ECO:0000313" key="5">
    <source>
        <dbReference type="Proteomes" id="UP001600165"/>
    </source>
</evidence>
<evidence type="ECO:0000313" key="4">
    <source>
        <dbReference type="EMBL" id="MFE4104891.1"/>
    </source>
</evidence>
<feature type="domain" description="CHAT" evidence="3">
    <location>
        <begin position="986"/>
        <end position="1283"/>
    </location>
</feature>
<feature type="repeat" description="TPR" evidence="1">
    <location>
        <begin position="427"/>
        <end position="460"/>
    </location>
</feature>
<keyword evidence="2" id="KW-0175">Coiled coil</keyword>
<dbReference type="RefSeq" id="WP_377960610.1">
    <property type="nucleotide sequence ID" value="NZ_JBHZOL010000005.1"/>
</dbReference>
<feature type="repeat" description="TPR" evidence="1">
    <location>
        <begin position="582"/>
        <end position="615"/>
    </location>
</feature>
<gene>
    <name evidence="4" type="ORF">ACFVKH_01290</name>
</gene>
<evidence type="ECO:0000256" key="1">
    <source>
        <dbReference type="PROSITE-ProRule" id="PRU00339"/>
    </source>
</evidence>
<dbReference type="InterPro" id="IPR011990">
    <property type="entry name" value="TPR-like_helical_dom_sf"/>
</dbReference>
<dbReference type="SMART" id="SM00028">
    <property type="entry name" value="TPR"/>
    <property type="match status" value="7"/>
</dbReference>
<proteinExistence type="predicted"/>
<dbReference type="Pfam" id="PF12770">
    <property type="entry name" value="CHAT"/>
    <property type="match status" value="1"/>
</dbReference>
<organism evidence="4 5">
    <name type="scientific">Almyronema epifaneia S1</name>
    <dbReference type="NCBI Taxonomy" id="2991925"/>
    <lineage>
        <taxon>Bacteria</taxon>
        <taxon>Bacillati</taxon>
        <taxon>Cyanobacteriota</taxon>
        <taxon>Cyanophyceae</taxon>
        <taxon>Nodosilineales</taxon>
        <taxon>Nodosilineaceae</taxon>
        <taxon>Almyronema</taxon>
        <taxon>Almyronema epifaneia</taxon>
    </lineage>
</organism>
<dbReference type="PROSITE" id="PS50005">
    <property type="entry name" value="TPR"/>
    <property type="match status" value="4"/>
</dbReference>
<evidence type="ECO:0000259" key="3">
    <source>
        <dbReference type="Pfam" id="PF12770"/>
    </source>
</evidence>